<accession>A0A139H8C4</accession>
<name>A0A139H8C4_9PEZI</name>
<sequence>MPRGCLSTGFGLMLWNPAIETPHTTRKDQCAKERPLEKSCAWDREDVRVLQKADNITETPDRPTRGHCQESDLRMNTWSLERSTFLSRDFALTDELVDHFRIEGYHLPTGVLRVRSKLPRKFQ</sequence>
<comment type="caution">
    <text evidence="1">The sequence shown here is derived from an EMBL/GenBank/DDBJ whole genome shotgun (WGS) entry which is preliminary data.</text>
</comment>
<protein>
    <submittedName>
        <fullName evidence="1">Uncharacterized protein</fullName>
    </submittedName>
</protein>
<dbReference type="Proteomes" id="UP000073492">
    <property type="component" value="Unassembled WGS sequence"/>
</dbReference>
<gene>
    <name evidence="1" type="ORF">AC579_1090</name>
</gene>
<dbReference type="EMBL" id="LFZO01000739">
    <property type="protein sequence ID" value="KXS98618.1"/>
    <property type="molecule type" value="Genomic_DNA"/>
</dbReference>
<evidence type="ECO:0000313" key="2">
    <source>
        <dbReference type="Proteomes" id="UP000073492"/>
    </source>
</evidence>
<reference evidence="1 2" key="1">
    <citation type="submission" date="2015-07" db="EMBL/GenBank/DDBJ databases">
        <title>Comparative genomics of the Sigatoka disease complex on banana suggests a link between parallel evolutionary changes in Pseudocercospora fijiensis and Pseudocercospora eumusae and increased virulence on the banana host.</title>
        <authorList>
            <person name="Chang T.-C."/>
            <person name="Salvucci A."/>
            <person name="Crous P.W."/>
            <person name="Stergiopoulos I."/>
        </authorList>
    </citation>
    <scope>NUCLEOTIDE SEQUENCE [LARGE SCALE GENOMIC DNA]</scope>
    <source>
        <strain evidence="1 2">CBS 116634</strain>
    </source>
</reference>
<dbReference type="AlphaFoldDB" id="A0A139H8C4"/>
<organism evidence="1 2">
    <name type="scientific">Pseudocercospora musae</name>
    <dbReference type="NCBI Taxonomy" id="113226"/>
    <lineage>
        <taxon>Eukaryota</taxon>
        <taxon>Fungi</taxon>
        <taxon>Dikarya</taxon>
        <taxon>Ascomycota</taxon>
        <taxon>Pezizomycotina</taxon>
        <taxon>Dothideomycetes</taxon>
        <taxon>Dothideomycetidae</taxon>
        <taxon>Mycosphaerellales</taxon>
        <taxon>Mycosphaerellaceae</taxon>
        <taxon>Pseudocercospora</taxon>
    </lineage>
</organism>
<evidence type="ECO:0000313" key="1">
    <source>
        <dbReference type="EMBL" id="KXS98618.1"/>
    </source>
</evidence>
<proteinExistence type="predicted"/>
<keyword evidence="2" id="KW-1185">Reference proteome</keyword>